<name>A0AAU6WFB5_9MICC</name>
<dbReference type="RefSeq" id="WP_345472306.1">
    <property type="nucleotide sequence ID" value="NZ_CP125942.1"/>
</dbReference>
<sequence>MLGLVVVSMLALVDWKNTGVAKPFWMFFLPMAFGVAGSVVAVSKKAYGWALISAIFGIVAIQIMNVVITLLQGP</sequence>
<dbReference type="Proteomes" id="UP001486888">
    <property type="component" value="Chromosome"/>
</dbReference>
<dbReference type="EMBL" id="CP125942">
    <property type="protein sequence ID" value="XAO46192.1"/>
    <property type="molecule type" value="Genomic_DNA"/>
</dbReference>
<evidence type="ECO:0000313" key="3">
    <source>
        <dbReference type="Proteomes" id="UP001486888"/>
    </source>
</evidence>
<protein>
    <submittedName>
        <fullName evidence="2">Uncharacterized protein</fullName>
    </submittedName>
</protein>
<dbReference type="KEGG" id="gey:QMQ05_01180"/>
<feature type="transmembrane region" description="Helical" evidence="1">
    <location>
        <begin position="24"/>
        <end position="42"/>
    </location>
</feature>
<organism evidence="2 3">
    <name type="scientific">Glutamicibacter ectropisis</name>
    <dbReference type="NCBI Taxonomy" id="3046593"/>
    <lineage>
        <taxon>Bacteria</taxon>
        <taxon>Bacillati</taxon>
        <taxon>Actinomycetota</taxon>
        <taxon>Actinomycetes</taxon>
        <taxon>Micrococcales</taxon>
        <taxon>Micrococcaceae</taxon>
        <taxon>Glutamicibacter</taxon>
    </lineage>
</organism>
<dbReference type="AlphaFoldDB" id="A0AAU6WFB5"/>
<accession>A0AAU6WFB5</accession>
<evidence type="ECO:0000313" key="2">
    <source>
        <dbReference type="EMBL" id="XAO46192.1"/>
    </source>
</evidence>
<keyword evidence="1" id="KW-0472">Membrane</keyword>
<keyword evidence="1" id="KW-0812">Transmembrane</keyword>
<keyword evidence="1" id="KW-1133">Transmembrane helix</keyword>
<gene>
    <name evidence="2" type="ORF">QMQ05_01180</name>
</gene>
<feature type="transmembrane region" description="Helical" evidence="1">
    <location>
        <begin position="49"/>
        <end position="71"/>
    </location>
</feature>
<evidence type="ECO:0000256" key="1">
    <source>
        <dbReference type="SAM" id="Phobius"/>
    </source>
</evidence>
<keyword evidence="3" id="KW-1185">Reference proteome</keyword>
<proteinExistence type="predicted"/>
<reference evidence="2 3" key="1">
    <citation type="submission" date="2023-05" db="EMBL/GenBank/DDBJ databases">
        <title>Glutamicibacter sp. B1, complete genome.</title>
        <authorList>
            <person name="Long Y.H."/>
            <person name="Fang T."/>
            <person name="Li X.Y."/>
        </authorList>
    </citation>
    <scope>NUCLEOTIDE SEQUENCE [LARGE SCALE GENOMIC DNA]</scope>
    <source>
        <strain evidence="2 3">B1</strain>
    </source>
</reference>